<feature type="domain" description="NAD-dependent epimerase/dehydratase" evidence="1">
    <location>
        <begin position="7"/>
        <end position="208"/>
    </location>
</feature>
<evidence type="ECO:0000259" key="1">
    <source>
        <dbReference type="Pfam" id="PF01370"/>
    </source>
</evidence>
<reference evidence="2 3" key="1">
    <citation type="submission" date="2023-11" db="EMBL/GenBank/DDBJ databases">
        <title>Gilvimarinus fulvus sp. nov., isolated from the surface of Kelp.</title>
        <authorList>
            <person name="Sun Y.Y."/>
            <person name="Gong Y."/>
            <person name="Du Z.J."/>
        </authorList>
    </citation>
    <scope>NUCLEOTIDE SEQUENCE [LARGE SCALE GENOMIC DNA]</scope>
    <source>
        <strain evidence="2 3">SDUM040013</strain>
    </source>
</reference>
<sequence length="278" mass="30850">MDSEKLLIIGCGDLGRRLAHNVCQRPVRVTGIKRHVPAGLHPAIQYVAADYTDVSSLRKVLSAGFDRIVLTPTPVERSDDGYRRGYVSLCENLVSVLRGVPQPRQIVFVSSTSVYGQSDGSWVDEDSLTIPSRYAGTRVLEAENVLRNAKLPVTVARLAGIYGPGRERLLGRVRDGLIAPASNFTNRIHVEDAARALDFLLYEMQQPESVYLVSDGEAPTQAEVVRWLAERLQVQPLNEQVVTHRNKRIDSGRLRAAGFECRYPTFRAGFSEIIPQSP</sequence>
<proteinExistence type="predicted"/>
<dbReference type="PANTHER" id="PTHR48079:SF6">
    <property type="entry name" value="NAD(P)-BINDING DOMAIN-CONTAINING PROTEIN-RELATED"/>
    <property type="match status" value="1"/>
</dbReference>
<dbReference type="Gene3D" id="3.40.50.720">
    <property type="entry name" value="NAD(P)-binding Rossmann-like Domain"/>
    <property type="match status" value="1"/>
</dbReference>
<accession>A0ABU4RX88</accession>
<evidence type="ECO:0000313" key="2">
    <source>
        <dbReference type="EMBL" id="MDX6849520.1"/>
    </source>
</evidence>
<dbReference type="Pfam" id="PF01370">
    <property type="entry name" value="Epimerase"/>
    <property type="match status" value="1"/>
</dbReference>
<dbReference type="InterPro" id="IPR036291">
    <property type="entry name" value="NAD(P)-bd_dom_sf"/>
</dbReference>
<organism evidence="2 3">
    <name type="scientific">Gilvimarinus gilvus</name>
    <dbReference type="NCBI Taxonomy" id="3058038"/>
    <lineage>
        <taxon>Bacteria</taxon>
        <taxon>Pseudomonadati</taxon>
        <taxon>Pseudomonadota</taxon>
        <taxon>Gammaproteobacteria</taxon>
        <taxon>Cellvibrionales</taxon>
        <taxon>Cellvibrionaceae</taxon>
        <taxon>Gilvimarinus</taxon>
    </lineage>
</organism>
<name>A0ABU4RX88_9GAMM</name>
<dbReference type="SUPFAM" id="SSF51735">
    <property type="entry name" value="NAD(P)-binding Rossmann-fold domains"/>
    <property type="match status" value="1"/>
</dbReference>
<dbReference type="RefSeq" id="WP_302724778.1">
    <property type="nucleotide sequence ID" value="NZ_JAULRU010000823.1"/>
</dbReference>
<dbReference type="InterPro" id="IPR001509">
    <property type="entry name" value="Epimerase_deHydtase"/>
</dbReference>
<dbReference type="PANTHER" id="PTHR48079">
    <property type="entry name" value="PROTEIN YEEZ"/>
    <property type="match status" value="1"/>
</dbReference>
<dbReference type="InterPro" id="IPR051783">
    <property type="entry name" value="NAD(P)-dependent_oxidoreduct"/>
</dbReference>
<comment type="caution">
    <text evidence="2">The sequence shown here is derived from an EMBL/GenBank/DDBJ whole genome shotgun (WGS) entry which is preliminary data.</text>
</comment>
<dbReference type="EMBL" id="JAXAFO010000013">
    <property type="protein sequence ID" value="MDX6849520.1"/>
    <property type="molecule type" value="Genomic_DNA"/>
</dbReference>
<dbReference type="Proteomes" id="UP001273505">
    <property type="component" value="Unassembled WGS sequence"/>
</dbReference>
<protein>
    <submittedName>
        <fullName evidence="2">NAD-dependent epimerase/dehydratase family protein</fullName>
    </submittedName>
</protein>
<evidence type="ECO:0000313" key="3">
    <source>
        <dbReference type="Proteomes" id="UP001273505"/>
    </source>
</evidence>
<gene>
    <name evidence="2" type="ORF">SCD92_09120</name>
</gene>
<keyword evidence="3" id="KW-1185">Reference proteome</keyword>